<feature type="domain" description="Mce/MlaD" evidence="2">
    <location>
        <begin position="38"/>
        <end position="108"/>
    </location>
</feature>
<keyword evidence="1" id="KW-1133">Transmembrane helix</keyword>
<dbReference type="EMBL" id="CP128986">
    <property type="protein sequence ID" value="WOC14294.1"/>
    <property type="molecule type" value="Genomic_DNA"/>
</dbReference>
<gene>
    <name evidence="3" type="ORF">MP11Mi_34090</name>
</gene>
<reference evidence="3" key="1">
    <citation type="submission" date="2023-06" db="EMBL/GenBank/DDBJ databases">
        <title>Gordonia sp. nov. and Pseudochrobactrum sp. nov., two species isolated from the burying beetle Nicrophorus vespilloides.</title>
        <authorList>
            <person name="Poehlein A."/>
            <person name="Guzman J."/>
            <person name="Daniel R."/>
            <person name="Vilcinskas A."/>
        </authorList>
    </citation>
    <scope>NUCLEOTIDE SEQUENCE</scope>
    <source>
        <strain evidence="3">MP11Mi</strain>
    </source>
</reference>
<dbReference type="InterPro" id="IPR003399">
    <property type="entry name" value="Mce/MlaD"/>
</dbReference>
<proteinExistence type="predicted"/>
<feature type="transmembrane region" description="Helical" evidence="1">
    <location>
        <begin position="7"/>
        <end position="28"/>
    </location>
</feature>
<dbReference type="InterPro" id="IPR052336">
    <property type="entry name" value="MlaD_Phospholipid_Transporter"/>
</dbReference>
<sequence length="311" mass="33079">MKNHGVSIVALIIVGAVSALGIASFGAWPTTGRESTSTLVVAQSNSLVAGSRVLLRGLEVGTVTDVRLVPDGVEIEFRLDESSRVPRDSNFRIEQLSMLGEAYIEISPKTSAGPFVRGGDRIVGDEQWGIGDTVEKISSISRHLDPQAVGAIVAAIRRALPYNRSTYEELRRAALTAAIAFSANTEPFRKLLLSGSKLLSHSDAMATGLVGSGPEVVSTSAAFGSMAMKALAMMDTNDYPRIIKDGPLALFADVQRLLDDVGPDLRMLTQPLLIPVQQTINALRTVDVAQMLEGSLLASADAEIPVKVGER</sequence>
<accession>A0AA97CXF6</accession>
<evidence type="ECO:0000259" key="2">
    <source>
        <dbReference type="Pfam" id="PF02470"/>
    </source>
</evidence>
<dbReference type="AlphaFoldDB" id="A0AA97CXF6"/>
<keyword evidence="1" id="KW-0812">Transmembrane</keyword>
<keyword evidence="1" id="KW-0472">Membrane</keyword>
<evidence type="ECO:0000256" key="1">
    <source>
        <dbReference type="SAM" id="Phobius"/>
    </source>
</evidence>
<protein>
    <recommendedName>
        <fullName evidence="2">Mce/MlaD domain-containing protein</fullName>
    </recommendedName>
</protein>
<name>A0AA97CXF6_9ACTN</name>
<organism evidence="3">
    <name type="scientific">Gordonia sp. MP11Mi</name>
    <dbReference type="NCBI Taxonomy" id="3022769"/>
    <lineage>
        <taxon>Bacteria</taxon>
        <taxon>Bacillati</taxon>
        <taxon>Actinomycetota</taxon>
        <taxon>Actinomycetes</taxon>
        <taxon>Mycobacteriales</taxon>
        <taxon>Gordoniaceae</taxon>
        <taxon>Gordonia</taxon>
    </lineage>
</organism>
<evidence type="ECO:0000313" key="3">
    <source>
        <dbReference type="EMBL" id="WOC14294.1"/>
    </source>
</evidence>
<dbReference type="PANTHER" id="PTHR33371:SF4">
    <property type="entry name" value="INTERMEMBRANE PHOSPHOLIPID TRANSPORT SYSTEM BINDING PROTEIN MLAD"/>
    <property type="match status" value="1"/>
</dbReference>
<dbReference type="PANTHER" id="PTHR33371">
    <property type="entry name" value="INTERMEMBRANE PHOSPHOLIPID TRANSPORT SYSTEM BINDING PROTEIN MLAD-RELATED"/>
    <property type="match status" value="1"/>
</dbReference>
<dbReference type="Pfam" id="PF02470">
    <property type="entry name" value="MlaD"/>
    <property type="match status" value="1"/>
</dbReference>